<dbReference type="EMBL" id="MU864930">
    <property type="protein sequence ID" value="KAK4466671.1"/>
    <property type="molecule type" value="Genomic_DNA"/>
</dbReference>
<evidence type="ECO:0000256" key="10">
    <source>
        <dbReference type="SAM" id="Phobius"/>
    </source>
</evidence>
<dbReference type="PANTHER" id="PTHR46179:SF13">
    <property type="entry name" value="C2H2-TYPE DOMAIN-CONTAINING PROTEIN"/>
    <property type="match status" value="1"/>
</dbReference>
<sequence length="718" mass="76701">MATVGPRSVLVARSSSLAPGAIAGAVIGSVVGVLLIALCIFPFVVRARRRRLTHNDEPTLAEMGQGPGGPLFAQHQDPDDDSTNKYSKDNLVPSDADNHHHQQHHHPPHPGPNNADVNGQTPSPKQPVPQGVTAGQGLPSPVSPPHSPAAGPDSPTSQAHGDGQAASTAAAGPLRSATKGTVGKDSNRELSLTESYGSPSRQLTGITFTAGITEEPESFLTTSDSRRSTLAGSIKNFLFKRGSSGPGRKDSKRSNLGSTEGATRSPTQNTFDISQPVFAEPPLESNPNAPGLAWDYYHDPTLGLETTHTPQNAFGTQTGLTIVPPTNADFSAPLSPASPVGQQQPFTSNGLPSHMTKEELDALSPASDKTVTPKDPVRTFSLRNRLPGPLQRVDSLPPPTIVSDIPSPPLQHTAGPSGNPMMMMNPTNAVEASWMTKQELLQIQNSPPASELHYIQTPPAPPSEPTFAGMVSSVDEVDYLSNPGLSPESLSYQSPSPYQSPYESPYQSPEQVAPEIGSIQYYGEPGEYTYSPNVQIQVQMQSVSPNYSTPPPTDLSAQGTPETGLTPYTASPSPPSDFNGVNTVHLGVSPVPSPAQSPGGTSPGVGKVFNCEICGRVFDQVHKLNHHKRYHDRPHACPHAGCTNRFGTKTHLDRHINDKHMKTRKFYCTQPDCPYSRQGGKSFPRKDNWKRHMTNKHRIDVHADADPDVSGEVTMGGY</sequence>
<keyword evidence="6" id="KW-0804">Transcription</keyword>
<gene>
    <name evidence="12" type="ORF">QBC42DRAFT_62359</name>
</gene>
<proteinExistence type="predicted"/>
<reference evidence="12" key="2">
    <citation type="submission" date="2023-06" db="EMBL/GenBank/DDBJ databases">
        <authorList>
            <consortium name="Lawrence Berkeley National Laboratory"/>
            <person name="Mondo S.J."/>
            <person name="Hensen N."/>
            <person name="Bonometti L."/>
            <person name="Westerberg I."/>
            <person name="Brannstrom I.O."/>
            <person name="Guillou S."/>
            <person name="Cros-Aarteil S."/>
            <person name="Calhoun S."/>
            <person name="Haridas S."/>
            <person name="Kuo A."/>
            <person name="Pangilinan J."/>
            <person name="Riley R."/>
            <person name="Labutti K."/>
            <person name="Andreopoulos B."/>
            <person name="Lipzen A."/>
            <person name="Chen C."/>
            <person name="Yanf M."/>
            <person name="Daum C."/>
            <person name="Ng V."/>
            <person name="Clum A."/>
            <person name="Steindorff A."/>
            <person name="Ohm R."/>
            <person name="Martin F."/>
            <person name="Silar P."/>
            <person name="Natvig D."/>
            <person name="Lalanne C."/>
            <person name="Gautier V."/>
            <person name="Ament-Velasquez S.L."/>
            <person name="Kruys A."/>
            <person name="Hutchinson M.I."/>
            <person name="Powell A.J."/>
            <person name="Barry K."/>
            <person name="Miller A.N."/>
            <person name="Grigoriev I.V."/>
            <person name="Debuchy R."/>
            <person name="Gladieux P."/>
            <person name="Thoren M.H."/>
            <person name="Johannesson H."/>
        </authorList>
    </citation>
    <scope>NUCLEOTIDE SEQUENCE</scope>
    <source>
        <strain evidence="12">PSN324</strain>
    </source>
</reference>
<feature type="domain" description="C2H2-type" evidence="11">
    <location>
        <begin position="609"/>
        <end position="636"/>
    </location>
</feature>
<dbReference type="SMART" id="SM00355">
    <property type="entry name" value="ZnF_C2H2"/>
    <property type="match status" value="3"/>
</dbReference>
<feature type="region of interest" description="Disordered" evidence="9">
    <location>
        <begin position="56"/>
        <end position="202"/>
    </location>
</feature>
<dbReference type="AlphaFoldDB" id="A0AAV9I721"/>
<feature type="compositionally biased region" description="Polar residues" evidence="9">
    <location>
        <begin position="555"/>
        <end position="571"/>
    </location>
</feature>
<keyword evidence="4" id="KW-0862">Zinc</keyword>
<feature type="compositionally biased region" description="Low complexity" evidence="9">
    <location>
        <begin position="485"/>
        <end position="509"/>
    </location>
</feature>
<protein>
    <recommendedName>
        <fullName evidence="11">C2H2-type domain-containing protein</fullName>
    </recommendedName>
</protein>
<dbReference type="InterPro" id="IPR013087">
    <property type="entry name" value="Znf_C2H2_type"/>
</dbReference>
<keyword evidence="3 8" id="KW-0863">Zinc-finger</keyword>
<feature type="region of interest" description="Disordered" evidence="9">
    <location>
        <begin position="238"/>
        <end position="273"/>
    </location>
</feature>
<evidence type="ECO:0000256" key="4">
    <source>
        <dbReference type="ARBA" id="ARBA00022833"/>
    </source>
</evidence>
<keyword evidence="5" id="KW-0805">Transcription regulation</keyword>
<dbReference type="InterPro" id="IPR036236">
    <property type="entry name" value="Znf_C2H2_sf"/>
</dbReference>
<evidence type="ECO:0000256" key="1">
    <source>
        <dbReference type="ARBA" id="ARBA00004123"/>
    </source>
</evidence>
<dbReference type="Gene3D" id="3.30.160.60">
    <property type="entry name" value="Classic Zinc Finger"/>
    <property type="match status" value="1"/>
</dbReference>
<feature type="compositionally biased region" description="Polar residues" evidence="9">
    <location>
        <begin position="189"/>
        <end position="202"/>
    </location>
</feature>
<organism evidence="12 13">
    <name type="scientific">Cladorrhinum samala</name>
    <dbReference type="NCBI Taxonomy" id="585594"/>
    <lineage>
        <taxon>Eukaryota</taxon>
        <taxon>Fungi</taxon>
        <taxon>Dikarya</taxon>
        <taxon>Ascomycota</taxon>
        <taxon>Pezizomycotina</taxon>
        <taxon>Sordariomycetes</taxon>
        <taxon>Sordariomycetidae</taxon>
        <taxon>Sordariales</taxon>
        <taxon>Podosporaceae</taxon>
        <taxon>Cladorrhinum</taxon>
    </lineage>
</organism>
<dbReference type="PANTHER" id="PTHR46179">
    <property type="entry name" value="ZINC FINGER PROTEIN"/>
    <property type="match status" value="1"/>
</dbReference>
<evidence type="ECO:0000256" key="7">
    <source>
        <dbReference type="ARBA" id="ARBA00023242"/>
    </source>
</evidence>
<evidence type="ECO:0000313" key="13">
    <source>
        <dbReference type="Proteomes" id="UP001321749"/>
    </source>
</evidence>
<dbReference type="PROSITE" id="PS50157">
    <property type="entry name" value="ZINC_FINGER_C2H2_2"/>
    <property type="match status" value="2"/>
</dbReference>
<evidence type="ECO:0000313" key="12">
    <source>
        <dbReference type="EMBL" id="KAK4466671.1"/>
    </source>
</evidence>
<dbReference type="SUPFAM" id="SSF57667">
    <property type="entry name" value="beta-beta-alpha zinc fingers"/>
    <property type="match status" value="1"/>
</dbReference>
<accession>A0AAV9I721</accession>
<feature type="domain" description="C2H2-type" evidence="11">
    <location>
        <begin position="635"/>
        <end position="665"/>
    </location>
</feature>
<evidence type="ECO:0000256" key="2">
    <source>
        <dbReference type="ARBA" id="ARBA00022723"/>
    </source>
</evidence>
<evidence type="ECO:0000259" key="11">
    <source>
        <dbReference type="PROSITE" id="PS50157"/>
    </source>
</evidence>
<keyword evidence="7" id="KW-0539">Nucleus</keyword>
<dbReference type="InterPro" id="IPR051061">
    <property type="entry name" value="Zinc_finger_trans_reg"/>
</dbReference>
<evidence type="ECO:0000256" key="5">
    <source>
        <dbReference type="ARBA" id="ARBA00023015"/>
    </source>
</evidence>
<keyword evidence="10" id="KW-0472">Membrane</keyword>
<feature type="transmembrane region" description="Helical" evidence="10">
    <location>
        <begin position="20"/>
        <end position="45"/>
    </location>
</feature>
<feature type="region of interest" description="Disordered" evidence="9">
    <location>
        <begin position="543"/>
        <end position="580"/>
    </location>
</feature>
<evidence type="ECO:0000256" key="8">
    <source>
        <dbReference type="PROSITE-ProRule" id="PRU00042"/>
    </source>
</evidence>
<comment type="subcellular location">
    <subcellularLocation>
        <location evidence="1">Nucleus</location>
    </subcellularLocation>
</comment>
<dbReference type="PROSITE" id="PS00028">
    <property type="entry name" value="ZINC_FINGER_C2H2_1"/>
    <property type="match status" value="2"/>
</dbReference>
<dbReference type="Proteomes" id="UP001321749">
    <property type="component" value="Unassembled WGS sequence"/>
</dbReference>
<feature type="compositionally biased region" description="Polar residues" evidence="9">
    <location>
        <begin position="254"/>
        <end position="273"/>
    </location>
</feature>
<keyword evidence="2" id="KW-0479">Metal-binding</keyword>
<name>A0AAV9I721_9PEZI</name>
<keyword evidence="10" id="KW-1133">Transmembrane helix</keyword>
<feature type="region of interest" description="Disordered" evidence="9">
    <location>
        <begin position="362"/>
        <end position="415"/>
    </location>
</feature>
<evidence type="ECO:0000256" key="6">
    <source>
        <dbReference type="ARBA" id="ARBA00023163"/>
    </source>
</evidence>
<evidence type="ECO:0000256" key="9">
    <source>
        <dbReference type="SAM" id="MobiDB-lite"/>
    </source>
</evidence>
<keyword evidence="13" id="KW-1185">Reference proteome</keyword>
<keyword evidence="10" id="KW-0812">Transmembrane</keyword>
<comment type="caution">
    <text evidence="12">The sequence shown here is derived from an EMBL/GenBank/DDBJ whole genome shotgun (WGS) entry which is preliminary data.</text>
</comment>
<reference evidence="12" key="1">
    <citation type="journal article" date="2023" name="Mol. Phylogenet. Evol.">
        <title>Genome-scale phylogeny and comparative genomics of the fungal order Sordariales.</title>
        <authorList>
            <person name="Hensen N."/>
            <person name="Bonometti L."/>
            <person name="Westerberg I."/>
            <person name="Brannstrom I.O."/>
            <person name="Guillou S."/>
            <person name="Cros-Aarteil S."/>
            <person name="Calhoun S."/>
            <person name="Haridas S."/>
            <person name="Kuo A."/>
            <person name="Mondo S."/>
            <person name="Pangilinan J."/>
            <person name="Riley R."/>
            <person name="LaButti K."/>
            <person name="Andreopoulos B."/>
            <person name="Lipzen A."/>
            <person name="Chen C."/>
            <person name="Yan M."/>
            <person name="Daum C."/>
            <person name="Ng V."/>
            <person name="Clum A."/>
            <person name="Steindorff A."/>
            <person name="Ohm R.A."/>
            <person name="Martin F."/>
            <person name="Silar P."/>
            <person name="Natvig D.O."/>
            <person name="Lalanne C."/>
            <person name="Gautier V."/>
            <person name="Ament-Velasquez S.L."/>
            <person name="Kruys A."/>
            <person name="Hutchinson M.I."/>
            <person name="Powell A.J."/>
            <person name="Barry K."/>
            <person name="Miller A.N."/>
            <person name="Grigoriev I.V."/>
            <person name="Debuchy R."/>
            <person name="Gladieux P."/>
            <person name="Hiltunen Thoren M."/>
            <person name="Johannesson H."/>
        </authorList>
    </citation>
    <scope>NUCLEOTIDE SEQUENCE</scope>
    <source>
        <strain evidence="12">PSN324</strain>
    </source>
</reference>
<dbReference type="GO" id="GO:0005634">
    <property type="term" value="C:nucleus"/>
    <property type="evidence" value="ECO:0007669"/>
    <property type="project" value="UniProtKB-SubCell"/>
</dbReference>
<evidence type="ECO:0000256" key="3">
    <source>
        <dbReference type="ARBA" id="ARBA00022771"/>
    </source>
</evidence>
<dbReference type="GO" id="GO:0006357">
    <property type="term" value="P:regulation of transcription by RNA polymerase II"/>
    <property type="evidence" value="ECO:0007669"/>
    <property type="project" value="TreeGrafter"/>
</dbReference>
<dbReference type="GO" id="GO:0008270">
    <property type="term" value="F:zinc ion binding"/>
    <property type="evidence" value="ECO:0007669"/>
    <property type="project" value="UniProtKB-KW"/>
</dbReference>
<feature type="region of interest" description="Disordered" evidence="9">
    <location>
        <begin position="478"/>
        <end position="509"/>
    </location>
</feature>